<proteinExistence type="predicted"/>
<accession>A0ABN8J3Q3</accession>
<evidence type="ECO:0000313" key="3">
    <source>
        <dbReference type="Proteomes" id="UP000837857"/>
    </source>
</evidence>
<organism evidence="2 3">
    <name type="scientific">Iphiclides podalirius</name>
    <name type="common">scarce swallowtail</name>
    <dbReference type="NCBI Taxonomy" id="110791"/>
    <lineage>
        <taxon>Eukaryota</taxon>
        <taxon>Metazoa</taxon>
        <taxon>Ecdysozoa</taxon>
        <taxon>Arthropoda</taxon>
        <taxon>Hexapoda</taxon>
        <taxon>Insecta</taxon>
        <taxon>Pterygota</taxon>
        <taxon>Neoptera</taxon>
        <taxon>Endopterygota</taxon>
        <taxon>Lepidoptera</taxon>
        <taxon>Glossata</taxon>
        <taxon>Ditrysia</taxon>
        <taxon>Papilionoidea</taxon>
        <taxon>Papilionidae</taxon>
        <taxon>Papilioninae</taxon>
        <taxon>Iphiclides</taxon>
    </lineage>
</organism>
<evidence type="ECO:0000256" key="1">
    <source>
        <dbReference type="SAM" id="MobiDB-lite"/>
    </source>
</evidence>
<dbReference type="Proteomes" id="UP000837857">
    <property type="component" value="Chromosome 7"/>
</dbReference>
<keyword evidence="3" id="KW-1185">Reference proteome</keyword>
<sequence>MQQGTGAAPGVPATSQAVNHAEPKREAALTHAVLHAPPSWTKLFIGELRPSTARPSAPFVSTSCSSNAYLQRFASTFFCNANDEILVTAAQLSGELSQRNVARSFNAWGVPVYFALPKPFGAQQTPIGGRRLLHYRAHDTSHLFSRANLPSPSLWGASIKPAL</sequence>
<feature type="non-terminal residue" evidence="2">
    <location>
        <position position="1"/>
    </location>
</feature>
<dbReference type="EMBL" id="OW152819">
    <property type="protein sequence ID" value="CAH2073373.1"/>
    <property type="molecule type" value="Genomic_DNA"/>
</dbReference>
<feature type="region of interest" description="Disordered" evidence="1">
    <location>
        <begin position="1"/>
        <end position="24"/>
    </location>
</feature>
<evidence type="ECO:0000313" key="2">
    <source>
        <dbReference type="EMBL" id="CAH2073373.1"/>
    </source>
</evidence>
<protein>
    <submittedName>
        <fullName evidence="2">Uncharacterized protein</fullName>
    </submittedName>
</protein>
<name>A0ABN8J3Q3_9NEOP</name>
<gene>
    <name evidence="2" type="ORF">IPOD504_LOCUS15609</name>
</gene>
<reference evidence="2" key="1">
    <citation type="submission" date="2022-03" db="EMBL/GenBank/DDBJ databases">
        <authorList>
            <person name="Martin H S."/>
        </authorList>
    </citation>
    <scope>NUCLEOTIDE SEQUENCE</scope>
</reference>